<protein>
    <submittedName>
        <fullName evidence="8">Predicted arabinose efflux permease, MFS family</fullName>
    </submittedName>
</protein>
<feature type="transmembrane region" description="Helical" evidence="6">
    <location>
        <begin position="185"/>
        <end position="203"/>
    </location>
</feature>
<evidence type="ECO:0000256" key="2">
    <source>
        <dbReference type="ARBA" id="ARBA00022448"/>
    </source>
</evidence>
<keyword evidence="3 6" id="KW-0812">Transmembrane</keyword>
<dbReference type="SUPFAM" id="SSF103473">
    <property type="entry name" value="MFS general substrate transporter"/>
    <property type="match status" value="1"/>
</dbReference>
<dbReference type="Pfam" id="PF07690">
    <property type="entry name" value="MFS_1"/>
    <property type="match status" value="2"/>
</dbReference>
<dbReference type="InterPro" id="IPR011701">
    <property type="entry name" value="MFS"/>
</dbReference>
<evidence type="ECO:0000259" key="7">
    <source>
        <dbReference type="PROSITE" id="PS50850"/>
    </source>
</evidence>
<keyword evidence="4 6" id="KW-1133">Transmembrane helix</keyword>
<evidence type="ECO:0000256" key="4">
    <source>
        <dbReference type="ARBA" id="ARBA00022989"/>
    </source>
</evidence>
<dbReference type="PANTHER" id="PTHR42718:SF9">
    <property type="entry name" value="MAJOR FACILITATOR SUPERFAMILY MULTIDRUG TRANSPORTER MFSC"/>
    <property type="match status" value="1"/>
</dbReference>
<feature type="transmembrane region" description="Helical" evidence="6">
    <location>
        <begin position="346"/>
        <end position="367"/>
    </location>
</feature>
<dbReference type="InterPro" id="IPR036259">
    <property type="entry name" value="MFS_trans_sf"/>
</dbReference>
<evidence type="ECO:0000313" key="9">
    <source>
        <dbReference type="Proteomes" id="UP000198857"/>
    </source>
</evidence>
<keyword evidence="9" id="KW-1185">Reference proteome</keyword>
<gene>
    <name evidence="8" type="ORF">SAMN05660464_0120</name>
</gene>
<feature type="transmembrane region" description="Helical" evidence="6">
    <location>
        <begin position="311"/>
        <end position="334"/>
    </location>
</feature>
<evidence type="ECO:0000256" key="1">
    <source>
        <dbReference type="ARBA" id="ARBA00004651"/>
    </source>
</evidence>
<dbReference type="Gene3D" id="1.20.1250.20">
    <property type="entry name" value="MFS general substrate transporter like domains"/>
    <property type="match status" value="1"/>
</dbReference>
<dbReference type="PANTHER" id="PTHR42718">
    <property type="entry name" value="MAJOR FACILITATOR SUPERFAMILY MULTIDRUG TRANSPORTER MFSC"/>
    <property type="match status" value="1"/>
</dbReference>
<evidence type="ECO:0000256" key="6">
    <source>
        <dbReference type="SAM" id="Phobius"/>
    </source>
</evidence>
<name>A0A1I5U791_9ACTN</name>
<feature type="transmembrane region" description="Helical" evidence="6">
    <location>
        <begin position="29"/>
        <end position="52"/>
    </location>
</feature>
<evidence type="ECO:0000313" key="8">
    <source>
        <dbReference type="EMBL" id="SFP91100.1"/>
    </source>
</evidence>
<dbReference type="AlphaFoldDB" id="A0A1I5U791"/>
<feature type="transmembrane region" description="Helical" evidence="6">
    <location>
        <begin position="224"/>
        <end position="245"/>
    </location>
</feature>
<evidence type="ECO:0000256" key="5">
    <source>
        <dbReference type="ARBA" id="ARBA00023136"/>
    </source>
</evidence>
<evidence type="ECO:0000256" key="3">
    <source>
        <dbReference type="ARBA" id="ARBA00022692"/>
    </source>
</evidence>
<dbReference type="OrthoDB" id="9812221at2"/>
<comment type="subcellular location">
    <subcellularLocation>
        <location evidence="1">Cell membrane</location>
        <topology evidence="1">Multi-pass membrane protein</topology>
    </subcellularLocation>
</comment>
<dbReference type="RefSeq" id="WP_091115733.1">
    <property type="nucleotide sequence ID" value="NZ_FOWQ01000010.1"/>
</dbReference>
<dbReference type="EMBL" id="FOWQ01000010">
    <property type="protein sequence ID" value="SFP91100.1"/>
    <property type="molecule type" value="Genomic_DNA"/>
</dbReference>
<dbReference type="InterPro" id="IPR005829">
    <property type="entry name" value="Sugar_transporter_CS"/>
</dbReference>
<sequence>MSVRDAAPLPDEVAVDPATGRPAGRAQALVLLLSSCLGVLGAVLLAPVLPRIQDAFAGTPGVETLTPVVLTAPALVIGLTAVVAGRIVDRVGRKRLLVGSLVAYALAGTAPLWLDSLQLIVVSRVFVGLTEAAIMTCCTTLLADYFSGPARERYFGLQVVFTTVSATVFFGLGGALGAQDWRTPFWLYAVSLPLAVAAARYVWQPTPVARSERLPRLPWAQLGLPVGVTLVGGLVFYVLIVELSFTLDAIGVESTGVIGAISAIGSLGTAAGAFAFGRLAGLGPAVTVPAAFALSGVGLLGLGFADSVPAVVVAAVVTGLGNGLLLPSMLSWALGSLAFEQRGRATGVWTSAVFIGQFACPLVVLGLTGALGSLGAALALLGAVSVAAAAGVRLSRPAAVAAAH</sequence>
<feature type="transmembrane region" description="Helical" evidence="6">
    <location>
        <begin position="373"/>
        <end position="392"/>
    </location>
</feature>
<feature type="transmembrane region" description="Helical" evidence="6">
    <location>
        <begin position="257"/>
        <end position="277"/>
    </location>
</feature>
<keyword evidence="2" id="KW-0813">Transport</keyword>
<keyword evidence="5 6" id="KW-0472">Membrane</keyword>
<dbReference type="GO" id="GO:0005886">
    <property type="term" value="C:plasma membrane"/>
    <property type="evidence" value="ECO:0007669"/>
    <property type="project" value="UniProtKB-SubCell"/>
</dbReference>
<reference evidence="9" key="1">
    <citation type="submission" date="2016-10" db="EMBL/GenBank/DDBJ databases">
        <authorList>
            <person name="Varghese N."/>
            <person name="Submissions S."/>
        </authorList>
    </citation>
    <scope>NUCLEOTIDE SEQUENCE [LARGE SCALE GENOMIC DNA]</scope>
    <source>
        <strain evidence="9">DSM 44208</strain>
    </source>
</reference>
<feature type="transmembrane region" description="Helical" evidence="6">
    <location>
        <begin position="155"/>
        <end position="179"/>
    </location>
</feature>
<dbReference type="Proteomes" id="UP000198857">
    <property type="component" value="Unassembled WGS sequence"/>
</dbReference>
<dbReference type="PROSITE" id="PS50850">
    <property type="entry name" value="MFS"/>
    <property type="match status" value="1"/>
</dbReference>
<organism evidence="8 9">
    <name type="scientific">Geodermatophilus dictyosporus</name>
    <dbReference type="NCBI Taxonomy" id="1523247"/>
    <lineage>
        <taxon>Bacteria</taxon>
        <taxon>Bacillati</taxon>
        <taxon>Actinomycetota</taxon>
        <taxon>Actinomycetes</taxon>
        <taxon>Geodermatophilales</taxon>
        <taxon>Geodermatophilaceae</taxon>
        <taxon>Geodermatophilus</taxon>
    </lineage>
</organism>
<feature type="transmembrane region" description="Helical" evidence="6">
    <location>
        <begin position="284"/>
        <end position="305"/>
    </location>
</feature>
<feature type="transmembrane region" description="Helical" evidence="6">
    <location>
        <begin position="64"/>
        <end position="84"/>
    </location>
</feature>
<feature type="domain" description="Major facilitator superfamily (MFS) profile" evidence="7">
    <location>
        <begin position="27"/>
        <end position="400"/>
    </location>
</feature>
<dbReference type="STRING" id="1523247.SAMN05660464_0120"/>
<dbReference type="GO" id="GO:0022857">
    <property type="term" value="F:transmembrane transporter activity"/>
    <property type="evidence" value="ECO:0007669"/>
    <property type="project" value="InterPro"/>
</dbReference>
<dbReference type="PROSITE" id="PS00216">
    <property type="entry name" value="SUGAR_TRANSPORT_1"/>
    <property type="match status" value="1"/>
</dbReference>
<accession>A0A1I5U791</accession>
<dbReference type="CDD" id="cd17473">
    <property type="entry name" value="MFS_arabinose_efflux_permease_like"/>
    <property type="match status" value="1"/>
</dbReference>
<proteinExistence type="predicted"/>
<dbReference type="InterPro" id="IPR020846">
    <property type="entry name" value="MFS_dom"/>
</dbReference>
<feature type="transmembrane region" description="Helical" evidence="6">
    <location>
        <begin position="96"/>
        <end position="114"/>
    </location>
</feature>